<protein>
    <submittedName>
        <fullName evidence="2">Uncharacterized protein</fullName>
    </submittedName>
</protein>
<evidence type="ECO:0000313" key="2">
    <source>
        <dbReference type="EMBL" id="PLW38285.1"/>
    </source>
</evidence>
<feature type="region of interest" description="Disordered" evidence="1">
    <location>
        <begin position="1"/>
        <end position="21"/>
    </location>
</feature>
<dbReference type="EMBL" id="PGCI01000130">
    <property type="protein sequence ID" value="PLW38285.1"/>
    <property type="molecule type" value="Genomic_DNA"/>
</dbReference>
<reference evidence="2 3" key="1">
    <citation type="submission" date="2017-11" db="EMBL/GenBank/DDBJ databases">
        <title>De novo assembly and phasing of dikaryotic genomes from two isolates of Puccinia coronata f. sp. avenae, the causal agent of oat crown rust.</title>
        <authorList>
            <person name="Miller M.E."/>
            <person name="Zhang Y."/>
            <person name="Omidvar V."/>
            <person name="Sperschneider J."/>
            <person name="Schwessinger B."/>
            <person name="Raley C."/>
            <person name="Palmer J.M."/>
            <person name="Garnica D."/>
            <person name="Upadhyaya N."/>
            <person name="Rathjen J."/>
            <person name="Taylor J.M."/>
            <person name="Park R.F."/>
            <person name="Dodds P.N."/>
            <person name="Hirsch C.D."/>
            <person name="Kianian S.F."/>
            <person name="Figueroa M."/>
        </authorList>
    </citation>
    <scope>NUCLEOTIDE SEQUENCE [LARGE SCALE GENOMIC DNA]</scope>
    <source>
        <strain evidence="2">12SD80</strain>
    </source>
</reference>
<proteinExistence type="predicted"/>
<gene>
    <name evidence="2" type="ORF">PCASD_09006</name>
</gene>
<dbReference type="AlphaFoldDB" id="A0A2N5UKN8"/>
<comment type="caution">
    <text evidence="2">The sequence shown here is derived from an EMBL/GenBank/DDBJ whole genome shotgun (WGS) entry which is preliminary data.</text>
</comment>
<feature type="compositionally biased region" description="Polar residues" evidence="1">
    <location>
        <begin position="1"/>
        <end position="17"/>
    </location>
</feature>
<evidence type="ECO:0000313" key="3">
    <source>
        <dbReference type="Proteomes" id="UP000235392"/>
    </source>
</evidence>
<sequence length="107" mass="11908">MVSTEENLIDQSASTPNEHLLHGSMSTETIKSEAHHLPLPGGGMDLLKKQLRKKFTNKDMCPVLMRASMDELFSGPVPDYSNSLIRHLAYGNLLLFQLQSSHTITKS</sequence>
<evidence type="ECO:0000256" key="1">
    <source>
        <dbReference type="SAM" id="MobiDB-lite"/>
    </source>
</evidence>
<organism evidence="2 3">
    <name type="scientific">Puccinia coronata f. sp. avenae</name>
    <dbReference type="NCBI Taxonomy" id="200324"/>
    <lineage>
        <taxon>Eukaryota</taxon>
        <taxon>Fungi</taxon>
        <taxon>Dikarya</taxon>
        <taxon>Basidiomycota</taxon>
        <taxon>Pucciniomycotina</taxon>
        <taxon>Pucciniomycetes</taxon>
        <taxon>Pucciniales</taxon>
        <taxon>Pucciniaceae</taxon>
        <taxon>Puccinia</taxon>
    </lineage>
</organism>
<name>A0A2N5UKN8_9BASI</name>
<dbReference type="Proteomes" id="UP000235392">
    <property type="component" value="Unassembled WGS sequence"/>
</dbReference>
<accession>A0A2N5UKN8</accession>